<dbReference type="SMART" id="SM00926">
    <property type="entry name" value="Molybdop_Fe4S4"/>
    <property type="match status" value="1"/>
</dbReference>
<dbReference type="PROSITE" id="PS00490">
    <property type="entry name" value="MOLYBDOPTERIN_PROK_2"/>
    <property type="match status" value="1"/>
</dbReference>
<evidence type="ECO:0000256" key="1">
    <source>
        <dbReference type="ARBA" id="ARBA00010312"/>
    </source>
</evidence>
<dbReference type="GO" id="GO:0016020">
    <property type="term" value="C:membrane"/>
    <property type="evidence" value="ECO:0007669"/>
    <property type="project" value="TreeGrafter"/>
</dbReference>
<keyword evidence="4" id="KW-0560">Oxidoreductase</keyword>
<dbReference type="PANTHER" id="PTHR43105:SF14">
    <property type="entry name" value="FORMATE DEHYDROGENASE H"/>
    <property type="match status" value="1"/>
</dbReference>
<dbReference type="PROSITE" id="PS00551">
    <property type="entry name" value="MOLYBDOPTERIN_PROK_1"/>
    <property type="match status" value="1"/>
</dbReference>
<evidence type="ECO:0000259" key="7">
    <source>
        <dbReference type="PROSITE" id="PS51669"/>
    </source>
</evidence>
<dbReference type="PANTHER" id="PTHR43105">
    <property type="entry name" value="RESPIRATORY NITRATE REDUCTASE"/>
    <property type="match status" value="1"/>
</dbReference>
<dbReference type="GeneID" id="10644052"/>
<keyword evidence="6" id="KW-0411">Iron-sulfur</keyword>
<dbReference type="Pfam" id="PF04879">
    <property type="entry name" value="Molybdop_Fe4S4"/>
    <property type="match status" value="1"/>
</dbReference>
<dbReference type="KEGG" id="mig:Metig_1192"/>
<dbReference type="RefSeq" id="WP_013799329.1">
    <property type="nucleotide sequence ID" value="NC_015562.1"/>
</dbReference>
<dbReference type="STRING" id="880724.Metig_1192"/>
<keyword evidence="5" id="KW-0408">Iron</keyword>
<dbReference type="Gene3D" id="2.20.25.90">
    <property type="entry name" value="ADC-like domains"/>
    <property type="match status" value="1"/>
</dbReference>
<dbReference type="InterPro" id="IPR027467">
    <property type="entry name" value="MopterinOxRdtase_cofactor_BS"/>
</dbReference>
<dbReference type="EMBL" id="CP002737">
    <property type="protein sequence ID" value="AEF96730.1"/>
    <property type="molecule type" value="Genomic_DNA"/>
</dbReference>
<dbReference type="GO" id="GO:0022904">
    <property type="term" value="P:respiratory electron transport chain"/>
    <property type="evidence" value="ECO:0007669"/>
    <property type="project" value="TreeGrafter"/>
</dbReference>
<dbReference type="InterPro" id="IPR006655">
    <property type="entry name" value="Mopterin_OxRdtase_prok_CS"/>
</dbReference>
<evidence type="ECO:0000256" key="4">
    <source>
        <dbReference type="ARBA" id="ARBA00023002"/>
    </source>
</evidence>
<proteinExistence type="inferred from homology"/>
<accession>F6BE19</accession>
<evidence type="ECO:0000313" key="9">
    <source>
        <dbReference type="Proteomes" id="UP000009227"/>
    </source>
</evidence>
<evidence type="ECO:0000256" key="6">
    <source>
        <dbReference type="ARBA" id="ARBA00023014"/>
    </source>
</evidence>
<keyword evidence="9" id="KW-1185">Reference proteome</keyword>
<dbReference type="Proteomes" id="UP000009227">
    <property type="component" value="Chromosome"/>
</dbReference>
<protein>
    <submittedName>
        <fullName evidence="8">Molybdopterin oxidoreductase</fullName>
    </submittedName>
</protein>
<evidence type="ECO:0000313" key="8">
    <source>
        <dbReference type="EMBL" id="AEF96730.1"/>
    </source>
</evidence>
<evidence type="ECO:0000256" key="2">
    <source>
        <dbReference type="ARBA" id="ARBA00022485"/>
    </source>
</evidence>
<dbReference type="Pfam" id="PF00384">
    <property type="entry name" value="Molybdopterin"/>
    <property type="match status" value="1"/>
</dbReference>
<dbReference type="InterPro" id="IPR006656">
    <property type="entry name" value="Mopterin_OxRdtase"/>
</dbReference>
<evidence type="ECO:0000256" key="3">
    <source>
        <dbReference type="ARBA" id="ARBA00022723"/>
    </source>
</evidence>
<dbReference type="Gene3D" id="3.40.50.740">
    <property type="match status" value="2"/>
</dbReference>
<gene>
    <name evidence="8" type="ordered locus">Metig_1192</name>
</gene>
<dbReference type="Gene3D" id="3.40.228.10">
    <property type="entry name" value="Dimethylsulfoxide Reductase, domain 2"/>
    <property type="match status" value="1"/>
</dbReference>
<dbReference type="GO" id="GO:0046872">
    <property type="term" value="F:metal ion binding"/>
    <property type="evidence" value="ECO:0007669"/>
    <property type="project" value="UniProtKB-KW"/>
</dbReference>
<keyword evidence="2" id="KW-0004">4Fe-4S</keyword>
<reference evidence="8 9" key="1">
    <citation type="submission" date="2011-05" db="EMBL/GenBank/DDBJ databases">
        <title>Complete sequence of Methanotorris igneus Kol 5.</title>
        <authorList>
            <consortium name="US DOE Joint Genome Institute"/>
            <person name="Lucas S."/>
            <person name="Han J."/>
            <person name="Lapidus A."/>
            <person name="Cheng J.-F."/>
            <person name="Goodwin L."/>
            <person name="Pitluck S."/>
            <person name="Peters L."/>
            <person name="Mikhailova N."/>
            <person name="Chertkov O."/>
            <person name="Han C."/>
            <person name="Tapia R."/>
            <person name="Land M."/>
            <person name="Hauser L."/>
            <person name="Kyrpides N."/>
            <person name="Ivanova N."/>
            <person name="Pagani I."/>
            <person name="Sieprawska-Lupa M."/>
            <person name="Whitman W."/>
            <person name="Woyke T."/>
        </authorList>
    </citation>
    <scope>NUCLEOTIDE SEQUENCE [LARGE SCALE GENOMIC DNA]</scope>
    <source>
        <strain evidence="9">DSM 5666 / JCM 11834 / Kol 5</strain>
    </source>
</reference>
<dbReference type="HOGENOM" id="CLU_039904_0_0_2"/>
<evidence type="ECO:0000256" key="5">
    <source>
        <dbReference type="ARBA" id="ARBA00023004"/>
    </source>
</evidence>
<dbReference type="SUPFAM" id="SSF53706">
    <property type="entry name" value="Formate dehydrogenase/DMSO reductase, domains 1-3"/>
    <property type="match status" value="1"/>
</dbReference>
<comment type="similarity">
    <text evidence="1">Belongs to the prokaryotic molybdopterin-containing oxidoreductase family.</text>
</comment>
<dbReference type="GO" id="GO:0003954">
    <property type="term" value="F:NADH dehydrogenase activity"/>
    <property type="evidence" value="ECO:0007669"/>
    <property type="project" value="TreeGrafter"/>
</dbReference>
<sequence length="398" mass="44418">MKIIHTICPSCSVGCGIDLIVENDKVVGTYPYKKHTINEGKNCLTGKNCYKIIYHEKRLKKPLIKKNGKFVEVSWDEALELIANKLKSYNPEDIGFIASGKCTNEDNYALKKFAETLGVKNIGHCICNSPKVGLDKETASIDDIENAEVILIFGDVFGQNALIGRKVIKAKEKGADVIVIDRIEKEITKLNSDEFIKVNDFVEFLSNPNDEIVKKLSEKNSIIIFNALTTEEECDLAYKLAEKTNSKILPIAKHCNTVGATMVGISALNKDEIINLIKSVKCLYIMGENPALIDDEALKNVEFLVVQDIIMSETAELADVVLPSACWAEKEGTFTNTERRTQKINKAVNPPGEALEDWRIIKNLAEKMGIDLGFSSVEDIQKNYVKFKQVSYSRSTIK</sequence>
<organism evidence="9">
    <name type="scientific">Methanotorris igneus (strain DSM 5666 / JCM 11834 / Kol 5)</name>
    <dbReference type="NCBI Taxonomy" id="880724"/>
    <lineage>
        <taxon>Archaea</taxon>
        <taxon>Methanobacteriati</taxon>
        <taxon>Methanobacteriota</taxon>
        <taxon>Methanomada group</taxon>
        <taxon>Methanococci</taxon>
        <taxon>Methanococcales</taxon>
        <taxon>Methanocaldococcaceae</taxon>
        <taxon>Methanotorris</taxon>
    </lineage>
</organism>
<dbReference type="AlphaFoldDB" id="F6BE19"/>
<dbReference type="OrthoDB" id="23466at2157"/>
<dbReference type="PROSITE" id="PS51669">
    <property type="entry name" value="4FE4S_MOW_BIS_MGD"/>
    <property type="match status" value="1"/>
</dbReference>
<feature type="domain" description="4Fe-4S Mo/W bis-MGD-type" evidence="7">
    <location>
        <begin position="1"/>
        <end position="57"/>
    </location>
</feature>
<keyword evidence="3" id="KW-0479">Metal-binding</keyword>
<dbReference type="GO" id="GO:0051539">
    <property type="term" value="F:4 iron, 4 sulfur cluster binding"/>
    <property type="evidence" value="ECO:0007669"/>
    <property type="project" value="UniProtKB-KW"/>
</dbReference>
<name>F6BE19_METIK</name>
<dbReference type="InterPro" id="IPR006963">
    <property type="entry name" value="Mopterin_OxRdtase_4Fe-4S_dom"/>
</dbReference>
<dbReference type="InterPro" id="IPR050123">
    <property type="entry name" value="Prok_molybdopt-oxidoreductase"/>
</dbReference>